<gene>
    <name evidence="14" type="ORF">AOC36_10370</name>
</gene>
<evidence type="ECO:0000313" key="15">
    <source>
        <dbReference type="Proteomes" id="UP000063781"/>
    </source>
</evidence>
<keyword evidence="8 11" id="KW-0030">Aminoacyl-tRNA synthetase</keyword>
<keyword evidence="3" id="KW-0963">Cytoplasm</keyword>
<evidence type="ECO:0000259" key="13">
    <source>
        <dbReference type="SMART" id="SM01016"/>
    </source>
</evidence>
<feature type="domain" description="Arginyl tRNA synthetase N-terminal" evidence="13">
    <location>
        <begin position="5"/>
        <end position="86"/>
    </location>
</feature>
<dbReference type="PANTHER" id="PTHR11956">
    <property type="entry name" value="ARGINYL-TRNA SYNTHETASE"/>
    <property type="match status" value="1"/>
</dbReference>
<dbReference type="SUPFAM" id="SSF47323">
    <property type="entry name" value="Anticodon-binding domain of a subclass of class I aminoacyl-tRNA synthetases"/>
    <property type="match status" value="1"/>
</dbReference>
<dbReference type="KEGG" id="erl:AOC36_10370"/>
<evidence type="ECO:0000256" key="3">
    <source>
        <dbReference type="ARBA" id="ARBA00022490"/>
    </source>
</evidence>
<dbReference type="OrthoDB" id="9805987at2"/>
<dbReference type="Proteomes" id="UP000063781">
    <property type="component" value="Chromosome"/>
</dbReference>
<dbReference type="Pfam" id="PF00750">
    <property type="entry name" value="tRNA-synt_1d"/>
    <property type="match status" value="1"/>
</dbReference>
<evidence type="ECO:0000256" key="11">
    <source>
        <dbReference type="RuleBase" id="RU363038"/>
    </source>
</evidence>
<dbReference type="AlphaFoldDB" id="A0A0X8H1I3"/>
<keyword evidence="5 11" id="KW-0547">Nucleotide-binding</keyword>
<dbReference type="InterPro" id="IPR005148">
    <property type="entry name" value="Arg-tRNA-synth_N"/>
</dbReference>
<proteinExistence type="inferred from homology"/>
<dbReference type="InterPro" id="IPR014729">
    <property type="entry name" value="Rossmann-like_a/b/a_fold"/>
</dbReference>
<keyword evidence="7 11" id="KW-0648">Protein biosynthesis</keyword>
<dbReference type="Pfam" id="PF05746">
    <property type="entry name" value="DALR_1"/>
    <property type="match status" value="1"/>
</dbReference>
<dbReference type="SMART" id="SM01016">
    <property type="entry name" value="Arg_tRNA_synt_N"/>
    <property type="match status" value="1"/>
</dbReference>
<dbReference type="PANTHER" id="PTHR11956:SF5">
    <property type="entry name" value="ARGININE--TRNA LIGASE, CYTOPLASMIC"/>
    <property type="match status" value="1"/>
</dbReference>
<evidence type="ECO:0000256" key="4">
    <source>
        <dbReference type="ARBA" id="ARBA00022598"/>
    </source>
</evidence>
<comment type="catalytic activity">
    <reaction evidence="9">
        <text>tRNA(Arg) + L-arginine + ATP = L-arginyl-tRNA(Arg) + AMP + diphosphate</text>
        <dbReference type="Rhea" id="RHEA:20301"/>
        <dbReference type="Rhea" id="RHEA-COMP:9658"/>
        <dbReference type="Rhea" id="RHEA-COMP:9673"/>
        <dbReference type="ChEBI" id="CHEBI:30616"/>
        <dbReference type="ChEBI" id="CHEBI:32682"/>
        <dbReference type="ChEBI" id="CHEBI:33019"/>
        <dbReference type="ChEBI" id="CHEBI:78442"/>
        <dbReference type="ChEBI" id="CHEBI:78513"/>
        <dbReference type="ChEBI" id="CHEBI:456215"/>
        <dbReference type="EC" id="6.1.1.19"/>
    </reaction>
</comment>
<evidence type="ECO:0000259" key="12">
    <source>
        <dbReference type="SMART" id="SM00836"/>
    </source>
</evidence>
<dbReference type="GO" id="GO:0005524">
    <property type="term" value="F:ATP binding"/>
    <property type="evidence" value="ECO:0007669"/>
    <property type="project" value="UniProtKB-KW"/>
</dbReference>
<dbReference type="EC" id="6.1.1.19" evidence="2 10"/>
<organism evidence="14 15">
    <name type="scientific">Erysipelothrix larvae</name>
    <dbReference type="NCBI Taxonomy" id="1514105"/>
    <lineage>
        <taxon>Bacteria</taxon>
        <taxon>Bacillati</taxon>
        <taxon>Bacillota</taxon>
        <taxon>Erysipelotrichia</taxon>
        <taxon>Erysipelotrichales</taxon>
        <taxon>Erysipelotrichaceae</taxon>
        <taxon>Erysipelothrix</taxon>
    </lineage>
</organism>
<evidence type="ECO:0000256" key="9">
    <source>
        <dbReference type="ARBA" id="ARBA00049339"/>
    </source>
</evidence>
<protein>
    <recommendedName>
        <fullName evidence="2 10">Arginine--tRNA ligase</fullName>
        <ecNumber evidence="2 10">6.1.1.19</ecNumber>
    </recommendedName>
</protein>
<dbReference type="GO" id="GO:0006420">
    <property type="term" value="P:arginyl-tRNA aminoacylation"/>
    <property type="evidence" value="ECO:0007669"/>
    <property type="project" value="UniProtKB-UniRule"/>
</dbReference>
<comment type="similarity">
    <text evidence="1 11">Belongs to the class-I aminoacyl-tRNA synthetase family.</text>
</comment>
<dbReference type="RefSeq" id="WP_067634007.1">
    <property type="nucleotide sequence ID" value="NZ_CP013213.1"/>
</dbReference>
<dbReference type="GO" id="GO:0004814">
    <property type="term" value="F:arginine-tRNA ligase activity"/>
    <property type="evidence" value="ECO:0007669"/>
    <property type="project" value="UniProtKB-UniRule"/>
</dbReference>
<accession>A0A0X8H1I3</accession>
<dbReference type="PROSITE" id="PS00178">
    <property type="entry name" value="AA_TRNA_LIGASE_I"/>
    <property type="match status" value="1"/>
</dbReference>
<dbReference type="Gene3D" id="3.40.50.620">
    <property type="entry name" value="HUPs"/>
    <property type="match status" value="1"/>
</dbReference>
<keyword evidence="15" id="KW-1185">Reference proteome</keyword>
<evidence type="ECO:0000256" key="5">
    <source>
        <dbReference type="ARBA" id="ARBA00022741"/>
    </source>
</evidence>
<dbReference type="EMBL" id="CP013213">
    <property type="protein sequence ID" value="AMC94360.1"/>
    <property type="molecule type" value="Genomic_DNA"/>
</dbReference>
<dbReference type="SUPFAM" id="SSF52374">
    <property type="entry name" value="Nucleotidylyl transferase"/>
    <property type="match status" value="1"/>
</dbReference>
<evidence type="ECO:0000256" key="7">
    <source>
        <dbReference type="ARBA" id="ARBA00022917"/>
    </source>
</evidence>
<keyword evidence="4 11" id="KW-0436">Ligase</keyword>
<name>A0A0X8H1I3_9FIRM</name>
<evidence type="ECO:0000256" key="6">
    <source>
        <dbReference type="ARBA" id="ARBA00022840"/>
    </source>
</evidence>
<dbReference type="Pfam" id="PF03485">
    <property type="entry name" value="Arg_tRNA_synt_N"/>
    <property type="match status" value="1"/>
</dbReference>
<sequence>MSLKTELELIVKDAFKACGFEGDVGHVTESKRVDLCQFQSNDSFVVAKTQRKNPKEVGEAVVDVLNQHPKIKEASFAPPGFINITVSDAFLIECLHNMINDAFVGVPQIGAGETIVLDYGGPNVSKPLHVGHLRSAVIGEAVKRIARACGYNAIGDVHLGDWGLPLGLVIYELKLRYPEWHCFQEGFGGDCDESIQLTPELLYEVYPTASTRSKTDAEYLAQAREVTARLQDGHPGYTLLWNLIVKTSVSDIKKDYDKLDVSFDYWYGESDADHYIPQLMEILYDKHLIRESDGAKVVDVIKETDKSPMPPVIVEKSDGSSIYATTDLATIFQRQKDFKPNKIWYVVDKRQGLHFEQVFRVARLANLVPESTEFKFLGFGTMNGQDGKPFKTRDGGVMSLSSLLKQVEDASREKLEESDRNVNHESALDIGVAALKFGDLINNPSSDYIFDVDKFLSFEGKTGSYILYNNVRIIGILKRLNEDPALIHPMAQIVSEHQRNLVLKLLRNPEQFMASMDEGAPNYITDNTYQIAAALAKFYAEHNIMKEVNSEVQTSWINLLKATHKVIEHNLNVLGINAVQEM</sequence>
<dbReference type="STRING" id="1514105.AOC36_10370"/>
<feature type="domain" description="DALR anticodon binding" evidence="12">
    <location>
        <begin position="466"/>
        <end position="582"/>
    </location>
</feature>
<dbReference type="GO" id="GO:0005737">
    <property type="term" value="C:cytoplasm"/>
    <property type="evidence" value="ECO:0007669"/>
    <property type="project" value="UniProtKB-UniRule"/>
</dbReference>
<dbReference type="InterPro" id="IPR009080">
    <property type="entry name" value="tRNAsynth_Ia_anticodon-bd"/>
</dbReference>
<evidence type="ECO:0000256" key="2">
    <source>
        <dbReference type="ARBA" id="ARBA00012837"/>
    </source>
</evidence>
<dbReference type="InterPro" id="IPR008909">
    <property type="entry name" value="DALR_anticod-bd"/>
</dbReference>
<dbReference type="NCBIfam" id="TIGR00456">
    <property type="entry name" value="argS"/>
    <property type="match status" value="1"/>
</dbReference>
<dbReference type="InterPro" id="IPR001412">
    <property type="entry name" value="aa-tRNA-synth_I_CS"/>
</dbReference>
<dbReference type="Gene3D" id="1.10.730.10">
    <property type="entry name" value="Isoleucyl-tRNA Synthetase, Domain 1"/>
    <property type="match status" value="1"/>
</dbReference>
<evidence type="ECO:0000256" key="1">
    <source>
        <dbReference type="ARBA" id="ARBA00005594"/>
    </source>
</evidence>
<keyword evidence="6 11" id="KW-0067">ATP-binding</keyword>
<dbReference type="InterPro" id="IPR036695">
    <property type="entry name" value="Arg-tRNA-synth_N_sf"/>
</dbReference>
<reference evidence="14 15" key="1">
    <citation type="submission" date="2015-10" db="EMBL/GenBank/DDBJ databases">
        <title>Erysipelothrix larvae sp. LV19 isolated from the larval gut of the rhinoceros beetle, Trypoxylus dichotomus.</title>
        <authorList>
            <person name="Lim S."/>
            <person name="Kim B.-C."/>
        </authorList>
    </citation>
    <scope>NUCLEOTIDE SEQUENCE [LARGE SCALE GENOMIC DNA]</scope>
    <source>
        <strain evidence="14 15">LV19</strain>
    </source>
</reference>
<dbReference type="SMART" id="SM00836">
    <property type="entry name" value="DALR_1"/>
    <property type="match status" value="1"/>
</dbReference>
<dbReference type="InterPro" id="IPR001278">
    <property type="entry name" value="Arg-tRNA-ligase"/>
</dbReference>
<evidence type="ECO:0000256" key="10">
    <source>
        <dbReference type="NCBIfam" id="TIGR00456"/>
    </source>
</evidence>
<dbReference type="Gene3D" id="3.30.1360.70">
    <property type="entry name" value="Arginyl tRNA synthetase N-terminal domain"/>
    <property type="match status" value="1"/>
</dbReference>
<dbReference type="PRINTS" id="PR01038">
    <property type="entry name" value="TRNASYNTHARG"/>
</dbReference>
<dbReference type="InterPro" id="IPR035684">
    <property type="entry name" value="ArgRS_core"/>
</dbReference>
<evidence type="ECO:0000256" key="8">
    <source>
        <dbReference type="ARBA" id="ARBA00023146"/>
    </source>
</evidence>
<evidence type="ECO:0000313" key="14">
    <source>
        <dbReference type="EMBL" id="AMC94360.1"/>
    </source>
</evidence>
<dbReference type="SUPFAM" id="SSF55190">
    <property type="entry name" value="Arginyl-tRNA synthetase (ArgRS), N-terminal 'additional' domain"/>
    <property type="match status" value="1"/>
</dbReference>